<keyword evidence="3" id="KW-0813">Transport</keyword>
<evidence type="ECO:0000313" key="8">
    <source>
        <dbReference type="Proteomes" id="UP000194457"/>
    </source>
</evidence>
<comment type="similarity">
    <text evidence="2">Belongs to the bacterial solute-binding protein 5 family.</text>
</comment>
<dbReference type="Pfam" id="PF00496">
    <property type="entry name" value="SBP_bac_5"/>
    <property type="match status" value="1"/>
</dbReference>
<keyword evidence="4 5" id="KW-0732">Signal</keyword>
<organism evidence="7 8">
    <name type="scientific">Kushneria marisflavi</name>
    <dbReference type="NCBI Taxonomy" id="157779"/>
    <lineage>
        <taxon>Bacteria</taxon>
        <taxon>Pseudomonadati</taxon>
        <taxon>Pseudomonadota</taxon>
        <taxon>Gammaproteobacteria</taxon>
        <taxon>Oceanospirillales</taxon>
        <taxon>Halomonadaceae</taxon>
        <taxon>Kushneria</taxon>
    </lineage>
</organism>
<dbReference type="PANTHER" id="PTHR30290:SF10">
    <property type="entry name" value="PERIPLASMIC OLIGOPEPTIDE-BINDING PROTEIN-RELATED"/>
    <property type="match status" value="1"/>
</dbReference>
<feature type="signal peptide" evidence="5">
    <location>
        <begin position="1"/>
        <end position="32"/>
    </location>
</feature>
<dbReference type="GO" id="GO:0015833">
    <property type="term" value="P:peptide transport"/>
    <property type="evidence" value="ECO:0007669"/>
    <property type="project" value="TreeGrafter"/>
</dbReference>
<dbReference type="Proteomes" id="UP000194457">
    <property type="component" value="Chromosome"/>
</dbReference>
<dbReference type="InterPro" id="IPR030678">
    <property type="entry name" value="Peptide/Ni-bd"/>
</dbReference>
<dbReference type="KEGG" id="kma:B9H00_12210"/>
<evidence type="ECO:0000256" key="1">
    <source>
        <dbReference type="ARBA" id="ARBA00004196"/>
    </source>
</evidence>
<evidence type="ECO:0000256" key="5">
    <source>
        <dbReference type="SAM" id="SignalP"/>
    </source>
</evidence>
<dbReference type="FunFam" id="3.90.76.10:FF:000001">
    <property type="entry name" value="Oligopeptide ABC transporter substrate-binding protein"/>
    <property type="match status" value="1"/>
</dbReference>
<feature type="chain" id="PRO_5013326186" evidence="5">
    <location>
        <begin position="33"/>
        <end position="535"/>
    </location>
</feature>
<evidence type="ECO:0000313" key="7">
    <source>
        <dbReference type="EMBL" id="ART63722.1"/>
    </source>
</evidence>
<evidence type="ECO:0000259" key="6">
    <source>
        <dbReference type="Pfam" id="PF00496"/>
    </source>
</evidence>
<feature type="domain" description="Solute-binding protein family 5" evidence="6">
    <location>
        <begin position="76"/>
        <end position="453"/>
    </location>
</feature>
<dbReference type="GO" id="GO:0043190">
    <property type="term" value="C:ATP-binding cassette (ABC) transporter complex"/>
    <property type="evidence" value="ECO:0007669"/>
    <property type="project" value="InterPro"/>
</dbReference>
<dbReference type="Gene3D" id="3.10.105.10">
    <property type="entry name" value="Dipeptide-binding Protein, Domain 3"/>
    <property type="match status" value="1"/>
</dbReference>
<dbReference type="GO" id="GO:1904680">
    <property type="term" value="F:peptide transmembrane transporter activity"/>
    <property type="evidence" value="ECO:0007669"/>
    <property type="project" value="TreeGrafter"/>
</dbReference>
<dbReference type="OrthoDB" id="9801912at2"/>
<dbReference type="AlphaFoldDB" id="A0A240URQ5"/>
<protein>
    <submittedName>
        <fullName evidence="7">Peptide ABC transporter substrate-binding protein</fullName>
    </submittedName>
</protein>
<gene>
    <name evidence="7" type="ORF">B9H00_12210</name>
</gene>
<proteinExistence type="inferred from homology"/>
<evidence type="ECO:0000256" key="4">
    <source>
        <dbReference type="ARBA" id="ARBA00022729"/>
    </source>
</evidence>
<dbReference type="CDD" id="cd08504">
    <property type="entry name" value="PBP2_OppA"/>
    <property type="match status" value="1"/>
</dbReference>
<dbReference type="InterPro" id="IPR000914">
    <property type="entry name" value="SBP_5_dom"/>
</dbReference>
<keyword evidence="8" id="KW-1185">Reference proteome</keyword>
<name>A0A240URQ5_9GAMM</name>
<dbReference type="Gene3D" id="3.40.190.10">
    <property type="entry name" value="Periplasmic binding protein-like II"/>
    <property type="match status" value="1"/>
</dbReference>
<accession>A0A240URQ5</accession>
<dbReference type="GO" id="GO:0030288">
    <property type="term" value="C:outer membrane-bounded periplasmic space"/>
    <property type="evidence" value="ECO:0007669"/>
    <property type="project" value="UniProtKB-ARBA"/>
</dbReference>
<dbReference type="SUPFAM" id="SSF53850">
    <property type="entry name" value="Periplasmic binding protein-like II"/>
    <property type="match status" value="1"/>
</dbReference>
<evidence type="ECO:0000256" key="2">
    <source>
        <dbReference type="ARBA" id="ARBA00005695"/>
    </source>
</evidence>
<dbReference type="PIRSF" id="PIRSF002741">
    <property type="entry name" value="MppA"/>
    <property type="match status" value="1"/>
</dbReference>
<reference evidence="7 8" key="1">
    <citation type="submission" date="2017-05" db="EMBL/GenBank/DDBJ databases">
        <authorList>
            <person name="Song R."/>
            <person name="Chenine A.L."/>
            <person name="Ruprecht R.M."/>
        </authorList>
    </citation>
    <scope>NUCLEOTIDE SEQUENCE [LARGE SCALE GENOMIC DNA]</scope>
    <source>
        <strain evidence="7">SW32</strain>
    </source>
</reference>
<evidence type="ECO:0000256" key="3">
    <source>
        <dbReference type="ARBA" id="ARBA00022448"/>
    </source>
</evidence>
<dbReference type="EMBL" id="CP021358">
    <property type="protein sequence ID" value="ART63722.1"/>
    <property type="molecule type" value="Genomic_DNA"/>
</dbReference>
<dbReference type="PANTHER" id="PTHR30290">
    <property type="entry name" value="PERIPLASMIC BINDING COMPONENT OF ABC TRANSPORTER"/>
    <property type="match status" value="1"/>
</dbReference>
<sequence>MPDLRTVRGRTPFFKRAVLAACLLAVAPLGMAATLRIDNSAEPGTLDPQKTSGTWETRIVRELFETLISHDARGDLIPGLASGWQLSDDGLTLTFELRDDAQWSDGQPVTASDAVFSLRRLLRPDIAAHNANLYYPIQNARAVNAGKAATETLGVRAIDDRHLEIRLERPTAWFLQAMAMPEAAPLPEHVLKAGSERWIVPGQTVVSGPFTLSEWSPQDHITLDKNERYYDAGEVSLDEVILYPLEEATAALNRFRTGALDISYTSVPGGRLEQLRQELGNALRVSPLVAQYFYMFNLRPDSPLSDIRVREALNLATRREVITDQLLGMGQTPSYWLVPRVTHGGTKGEMPMVQMTMDERMARARELMKAAGFGPDTPLTLTLRYNTLEDHKKIAVALAAMWRPLGVEVSLVNTEATSHYAAIREGDFQLARYGMAATIDDPYDFLGSYTTGGSAAISSGYHDERFDQLVEQSSETIAPNARAELLTRAQQRLLDDYALLPLYDYINTALVSERVHGWEPSPMDVHPLRYISIKE</sequence>
<dbReference type="Gene3D" id="3.90.76.10">
    <property type="entry name" value="Dipeptide-binding Protein, Domain 1"/>
    <property type="match status" value="1"/>
</dbReference>
<comment type="subcellular location">
    <subcellularLocation>
        <location evidence="1">Cell envelope</location>
    </subcellularLocation>
</comment>
<dbReference type="InterPro" id="IPR039424">
    <property type="entry name" value="SBP_5"/>
</dbReference>